<evidence type="ECO:0000313" key="2">
    <source>
        <dbReference type="Proteomes" id="UP000540568"/>
    </source>
</evidence>
<gene>
    <name evidence="1" type="ORF">FHX71_000310</name>
</gene>
<keyword evidence="2" id="KW-1185">Reference proteome</keyword>
<protein>
    <submittedName>
        <fullName evidence="1">Uncharacterized protein</fullName>
    </submittedName>
</protein>
<comment type="caution">
    <text evidence="1">The sequence shown here is derived from an EMBL/GenBank/DDBJ whole genome shotgun (WGS) entry which is preliminary data.</text>
</comment>
<organism evidence="1 2">
    <name type="scientific">Promicromonospora sukumoe</name>
    <dbReference type="NCBI Taxonomy" id="88382"/>
    <lineage>
        <taxon>Bacteria</taxon>
        <taxon>Bacillati</taxon>
        <taxon>Actinomycetota</taxon>
        <taxon>Actinomycetes</taxon>
        <taxon>Micrococcales</taxon>
        <taxon>Promicromonosporaceae</taxon>
        <taxon>Promicromonospora</taxon>
    </lineage>
</organism>
<dbReference type="AlphaFoldDB" id="A0A7W3PC55"/>
<dbReference type="Proteomes" id="UP000540568">
    <property type="component" value="Unassembled WGS sequence"/>
</dbReference>
<evidence type="ECO:0000313" key="1">
    <source>
        <dbReference type="EMBL" id="MBA8806368.1"/>
    </source>
</evidence>
<dbReference type="EMBL" id="JACGWV010000001">
    <property type="protein sequence ID" value="MBA8806368.1"/>
    <property type="molecule type" value="Genomic_DNA"/>
</dbReference>
<sequence>MAVVAGRVYIVVMSTEELEEHGVVDSAPISFAVDRGEDAPGSGRVAVVVTNDDGGTLVVSHLGIVKSGPPRTKLDSTWVLSAVRQIEVAIPVSYLGERLGKEGKTVQDVVARRRGGALTPDASKRLREAIESYIGPGQWPSLDGVPEWMIPRLTTDIRMDHTNAVGTALMFSDMDLEAMRTAPMPGESPLAELQPEPTEPSLIDHDLRNFPGMTGAPKREDIFRFKDGRHTLEVMNVNATKVETATGVDLVYYNHDFQCFVLVQYKRMKKPAIPGEGRIAQVDTRLPDQLERMVRFDSLGQASTGQGDPALFRLGPAATFTKFAYPVETPTKESELTRGMYVPSEMLKRLHDAGRLKGPNGGAAVTHDNLGRWLSNEQFADLVRRGWIGSSGIAVKDVKAFIDHSVREGRMPVVAAHRTERAQQVNGLRRRR</sequence>
<name>A0A7W3PC55_9MICO</name>
<proteinExistence type="predicted"/>
<accession>A0A7W3PC55</accession>
<reference evidence="1 2" key="1">
    <citation type="submission" date="2020-07" db="EMBL/GenBank/DDBJ databases">
        <title>Sequencing the genomes of 1000 actinobacteria strains.</title>
        <authorList>
            <person name="Klenk H.-P."/>
        </authorList>
    </citation>
    <scope>NUCLEOTIDE SEQUENCE [LARGE SCALE GENOMIC DNA]</scope>
    <source>
        <strain evidence="1 2">DSM 44121</strain>
    </source>
</reference>
<dbReference type="RefSeq" id="WP_182614111.1">
    <property type="nucleotide sequence ID" value="NZ_BAAATF010000012.1"/>
</dbReference>